<evidence type="ECO:0000313" key="2">
    <source>
        <dbReference type="Proteomes" id="UP000422221"/>
    </source>
</evidence>
<dbReference type="EMBL" id="VWMK01000002">
    <property type="protein sequence ID" value="KAA3769440.1"/>
    <property type="molecule type" value="Genomic_DNA"/>
</dbReference>
<name>A0A7J4XN54_9BACE</name>
<organism evidence="1 2">
    <name type="scientific">Bacteroides salyersiae</name>
    <dbReference type="NCBI Taxonomy" id="291644"/>
    <lineage>
        <taxon>Bacteria</taxon>
        <taxon>Pseudomonadati</taxon>
        <taxon>Bacteroidota</taxon>
        <taxon>Bacteroidia</taxon>
        <taxon>Bacteroidales</taxon>
        <taxon>Bacteroidaceae</taxon>
        <taxon>Bacteroides</taxon>
    </lineage>
</organism>
<protein>
    <submittedName>
        <fullName evidence="1">Uncharacterized protein</fullName>
    </submittedName>
</protein>
<gene>
    <name evidence="1" type="ORF">F3F73_03190</name>
</gene>
<comment type="caution">
    <text evidence="1">The sequence shown here is derived from an EMBL/GenBank/DDBJ whole genome shotgun (WGS) entry which is preliminary data.</text>
</comment>
<dbReference type="Proteomes" id="UP000422221">
    <property type="component" value="Unassembled WGS sequence"/>
</dbReference>
<reference evidence="1 2" key="1">
    <citation type="journal article" date="2019" name="Nat. Med.">
        <title>A library of human gut bacterial isolates paired with longitudinal multiomics data enables mechanistic microbiome research.</title>
        <authorList>
            <person name="Poyet M."/>
            <person name="Groussin M."/>
            <person name="Gibbons S.M."/>
            <person name="Avila-Pacheco J."/>
            <person name="Jiang X."/>
            <person name="Kearney S.M."/>
            <person name="Perrotta A.R."/>
            <person name="Berdy B."/>
            <person name="Zhao S."/>
            <person name="Lieberman T.D."/>
            <person name="Swanson P.K."/>
            <person name="Smith M."/>
            <person name="Roesemann S."/>
            <person name="Alexander J.E."/>
            <person name="Rich S.A."/>
            <person name="Livny J."/>
            <person name="Vlamakis H."/>
            <person name="Clish C."/>
            <person name="Bullock K."/>
            <person name="Deik A."/>
            <person name="Scott J."/>
            <person name="Pierce K.A."/>
            <person name="Xavier R.J."/>
            <person name="Alm E.J."/>
        </authorList>
    </citation>
    <scope>NUCLEOTIDE SEQUENCE [LARGE SCALE GENOMIC DNA]</scope>
    <source>
        <strain evidence="1 2">BIOML-A10</strain>
    </source>
</reference>
<sequence length="76" mass="8731">MKAELYKNLRQSERYMEMLEAGIKTLSDLMETFEIVNETRANIIAQAHGSLTVELNTEKGNYKNLINQLSEDHGEN</sequence>
<proteinExistence type="predicted"/>
<evidence type="ECO:0000313" key="1">
    <source>
        <dbReference type="EMBL" id="KAA3769440.1"/>
    </source>
</evidence>
<accession>A0A7J4XN54</accession>
<dbReference type="RefSeq" id="WP_130058626.1">
    <property type="nucleotide sequence ID" value="NZ_JADNPJ010000002.1"/>
</dbReference>
<dbReference type="AlphaFoldDB" id="A0A7J4XN54"/>